<proteinExistence type="predicted"/>
<reference evidence="2 3" key="1">
    <citation type="journal article" date="2013" name="Genome Announc.">
        <title>Genome Sequence of Staphylococcus massiliensis Strain S46, Isolated from the Surface of Healthy Human Skin.</title>
        <authorList>
            <person name="Srivastav R."/>
            <person name="Singh A."/>
            <person name="Jangir P.K."/>
            <person name="Kumari C."/>
            <person name="Muduli S."/>
            <person name="Sharma R."/>
        </authorList>
    </citation>
    <scope>NUCLEOTIDE SEQUENCE [LARGE SCALE GENOMIC DNA]</scope>
    <source>
        <strain evidence="2 3">S46</strain>
    </source>
</reference>
<keyword evidence="3" id="KW-1185">Reference proteome</keyword>
<sequence>MKKVAKYSISSVILGSALVLGVNTDASAAEKVDDVQVVDTAEQAVKQTTGQNLKDDYRYLSIEEKGHYYKLRTVYKYGAGKDRMYKVYKNGRVKEGTMPLGKDDWVFQTIGKVQPGQNEYKINLNESERKAFDPPQRRLDVVYNLHVLRDQKNVGIITDHQYYLLASNILNSRLNGYQADQDVLDHEHEDSFYQG</sequence>
<evidence type="ECO:0000313" key="3">
    <source>
        <dbReference type="Proteomes" id="UP000009885"/>
    </source>
</evidence>
<evidence type="ECO:0000313" key="2">
    <source>
        <dbReference type="EMBL" id="EKU50029.1"/>
    </source>
</evidence>
<gene>
    <name evidence="2" type="ORF">C273_02133</name>
</gene>
<name>K9ARW2_9STAP</name>
<accession>K9ARW2</accession>
<evidence type="ECO:0000256" key="1">
    <source>
        <dbReference type="SAM" id="SignalP"/>
    </source>
</evidence>
<organism evidence="2 3">
    <name type="scientific">Staphylococcus massiliensis S46</name>
    <dbReference type="NCBI Taxonomy" id="1229783"/>
    <lineage>
        <taxon>Bacteria</taxon>
        <taxon>Bacillati</taxon>
        <taxon>Bacillota</taxon>
        <taxon>Bacilli</taxon>
        <taxon>Bacillales</taxon>
        <taxon>Staphylococcaceae</taxon>
        <taxon>Staphylococcus</taxon>
    </lineage>
</organism>
<feature type="chain" id="PRO_5003923990" description="Surface layer protein A domain-containing protein" evidence="1">
    <location>
        <begin position="29"/>
        <end position="195"/>
    </location>
</feature>
<protein>
    <recommendedName>
        <fullName evidence="4">Surface layer protein A domain-containing protein</fullName>
    </recommendedName>
</protein>
<keyword evidence="1" id="KW-0732">Signal</keyword>
<feature type="signal peptide" evidence="1">
    <location>
        <begin position="1"/>
        <end position="28"/>
    </location>
</feature>
<comment type="caution">
    <text evidence="2">The sequence shown here is derived from an EMBL/GenBank/DDBJ whole genome shotgun (WGS) entry which is preliminary data.</text>
</comment>
<dbReference type="RefSeq" id="WP_009382215.1">
    <property type="nucleotide sequence ID" value="NZ_AMSQ01000003.1"/>
</dbReference>
<dbReference type="PATRIC" id="fig|1229783.3.peg.431"/>
<evidence type="ECO:0008006" key="4">
    <source>
        <dbReference type="Google" id="ProtNLM"/>
    </source>
</evidence>
<dbReference type="AlphaFoldDB" id="K9ARW2"/>
<dbReference type="Proteomes" id="UP000009885">
    <property type="component" value="Unassembled WGS sequence"/>
</dbReference>
<dbReference type="STRING" id="1229783.C273_02133"/>
<dbReference type="EMBL" id="AMSQ01000003">
    <property type="protein sequence ID" value="EKU50029.1"/>
    <property type="molecule type" value="Genomic_DNA"/>
</dbReference>